<sequence length="164" mass="18435">MNPTIACFLISLQFTASLCDQLTGGVCPDFTAMFVAGIDQTVDDPNVLLSDPEQTFFKEIMGFRDDEIQHAFDDAVKFFNDRYGLDFSLSQPNEQSVHVLGNATLSLFRIVENVHYLLMLNNWIQTGNTRTTCREIQFGGSKSITVRNKVGESTRTLFDTSEKC</sequence>
<evidence type="ECO:0000313" key="3">
    <source>
        <dbReference type="Proteomes" id="UP001174909"/>
    </source>
</evidence>
<reference evidence="2" key="1">
    <citation type="submission" date="2023-03" db="EMBL/GenBank/DDBJ databases">
        <authorList>
            <person name="Steffen K."/>
            <person name="Cardenas P."/>
        </authorList>
    </citation>
    <scope>NUCLEOTIDE SEQUENCE</scope>
</reference>
<dbReference type="AlphaFoldDB" id="A0AA35W906"/>
<comment type="caution">
    <text evidence="2">The sequence shown here is derived from an EMBL/GenBank/DDBJ whole genome shotgun (WGS) entry which is preliminary data.</text>
</comment>
<protein>
    <submittedName>
        <fullName evidence="2">Uncharacterized protein</fullName>
    </submittedName>
</protein>
<dbReference type="Proteomes" id="UP001174909">
    <property type="component" value="Unassembled WGS sequence"/>
</dbReference>
<keyword evidence="1" id="KW-0732">Signal</keyword>
<dbReference type="EMBL" id="CASHTH010001198">
    <property type="protein sequence ID" value="CAI8012608.1"/>
    <property type="molecule type" value="Genomic_DNA"/>
</dbReference>
<accession>A0AA35W906</accession>
<gene>
    <name evidence="2" type="ORF">GBAR_LOCUS8085</name>
</gene>
<name>A0AA35W906_GEOBA</name>
<evidence type="ECO:0000313" key="2">
    <source>
        <dbReference type="EMBL" id="CAI8012608.1"/>
    </source>
</evidence>
<feature type="signal peptide" evidence="1">
    <location>
        <begin position="1"/>
        <end position="19"/>
    </location>
</feature>
<organism evidence="2 3">
    <name type="scientific">Geodia barretti</name>
    <name type="common">Barrett's horny sponge</name>
    <dbReference type="NCBI Taxonomy" id="519541"/>
    <lineage>
        <taxon>Eukaryota</taxon>
        <taxon>Metazoa</taxon>
        <taxon>Porifera</taxon>
        <taxon>Demospongiae</taxon>
        <taxon>Heteroscleromorpha</taxon>
        <taxon>Tetractinellida</taxon>
        <taxon>Astrophorina</taxon>
        <taxon>Geodiidae</taxon>
        <taxon>Geodia</taxon>
    </lineage>
</organism>
<keyword evidence="3" id="KW-1185">Reference proteome</keyword>
<evidence type="ECO:0000256" key="1">
    <source>
        <dbReference type="SAM" id="SignalP"/>
    </source>
</evidence>
<proteinExistence type="predicted"/>
<feature type="chain" id="PRO_5041242147" evidence="1">
    <location>
        <begin position="20"/>
        <end position="164"/>
    </location>
</feature>